<dbReference type="GO" id="GO:0009432">
    <property type="term" value="P:SOS response"/>
    <property type="evidence" value="ECO:0007669"/>
    <property type="project" value="UniProtKB-KW"/>
</dbReference>
<sequence length="220" mass="24531">MLTKRQKQVLDFITEYSRKNGISPTIDEIRKHFRLNSVATIHQHLESLRSKGYLDRLKNKTRSLSLPKKRSVSDLISKSSRSGFALVPLLGSANAGPATFFAEENIEAYQKVPRTIVRKQSGIFAVRVDGDSMNKASIDGNNLEDGDLAIIDSEYKSPKSGDYVLAVRDGLANLKKFLRDQKTGDVILISESSNPKHKPIKVSSEDDFMINGRIIGVVKR</sequence>
<dbReference type="Pfam" id="PF01726">
    <property type="entry name" value="LexA_DNA_bind"/>
    <property type="match status" value="1"/>
</dbReference>
<accession>A0A2H0VCT2</accession>
<name>A0A2H0VCT2_9BACT</name>
<dbReference type="PANTHER" id="PTHR33516">
    <property type="entry name" value="LEXA REPRESSOR"/>
    <property type="match status" value="1"/>
</dbReference>
<dbReference type="GO" id="GO:0003677">
    <property type="term" value="F:DNA binding"/>
    <property type="evidence" value="ECO:0007669"/>
    <property type="project" value="UniProtKB-KW"/>
</dbReference>
<dbReference type="InterPro" id="IPR006200">
    <property type="entry name" value="LexA"/>
</dbReference>
<dbReference type="InterPro" id="IPR039418">
    <property type="entry name" value="LexA-like"/>
</dbReference>
<dbReference type="SUPFAM" id="SSF51306">
    <property type="entry name" value="LexA/Signal peptidase"/>
    <property type="match status" value="1"/>
</dbReference>
<comment type="caution">
    <text evidence="12">The sequence shown here is derived from an EMBL/GenBank/DDBJ whole genome shotgun (WGS) entry which is preliminary data.</text>
</comment>
<dbReference type="InterPro" id="IPR036388">
    <property type="entry name" value="WH-like_DNA-bd_sf"/>
</dbReference>
<evidence type="ECO:0000259" key="10">
    <source>
        <dbReference type="Pfam" id="PF00717"/>
    </source>
</evidence>
<proteinExistence type="predicted"/>
<dbReference type="InterPro" id="IPR006199">
    <property type="entry name" value="LexA_DNA-bd_dom"/>
</dbReference>
<dbReference type="Proteomes" id="UP000230557">
    <property type="component" value="Unassembled WGS sequence"/>
</dbReference>
<evidence type="ECO:0000256" key="1">
    <source>
        <dbReference type="ARBA" id="ARBA00022491"/>
    </source>
</evidence>
<dbReference type="AlphaFoldDB" id="A0A2H0VCT2"/>
<dbReference type="Pfam" id="PF00717">
    <property type="entry name" value="Peptidase_S24"/>
    <property type="match status" value="1"/>
</dbReference>
<gene>
    <name evidence="12" type="primary">lexA</name>
    <name evidence="12" type="ORF">COT91_04180</name>
</gene>
<evidence type="ECO:0000313" key="12">
    <source>
        <dbReference type="EMBL" id="PIR96905.1"/>
    </source>
</evidence>
<feature type="domain" description="LexA repressor DNA-binding" evidence="11">
    <location>
        <begin position="2"/>
        <end position="62"/>
    </location>
</feature>
<keyword evidence="5" id="KW-0805">Transcription regulation</keyword>
<evidence type="ECO:0000313" key="13">
    <source>
        <dbReference type="Proteomes" id="UP000230557"/>
    </source>
</evidence>
<dbReference type="NCBIfam" id="TIGR00498">
    <property type="entry name" value="lexA"/>
    <property type="match status" value="1"/>
</dbReference>
<keyword evidence="7" id="KW-0804">Transcription</keyword>
<keyword evidence="2" id="KW-0235">DNA replication</keyword>
<evidence type="ECO:0000256" key="2">
    <source>
        <dbReference type="ARBA" id="ARBA00022705"/>
    </source>
</evidence>
<evidence type="ECO:0000256" key="9">
    <source>
        <dbReference type="ARBA" id="ARBA00023236"/>
    </source>
</evidence>
<protein>
    <submittedName>
        <fullName evidence="12">Repressor LexA</fullName>
    </submittedName>
</protein>
<keyword evidence="8" id="KW-0234">DNA repair</keyword>
<keyword evidence="4" id="KW-0378">Hydrolase</keyword>
<dbReference type="SUPFAM" id="SSF46785">
    <property type="entry name" value="Winged helix' DNA-binding domain"/>
    <property type="match status" value="1"/>
</dbReference>
<keyword evidence="1" id="KW-0678">Repressor</keyword>
<evidence type="ECO:0000256" key="4">
    <source>
        <dbReference type="ARBA" id="ARBA00022801"/>
    </source>
</evidence>
<evidence type="ECO:0000259" key="11">
    <source>
        <dbReference type="Pfam" id="PF01726"/>
    </source>
</evidence>
<keyword evidence="3" id="KW-0227">DNA damage</keyword>
<evidence type="ECO:0000256" key="3">
    <source>
        <dbReference type="ARBA" id="ARBA00022763"/>
    </source>
</evidence>
<keyword evidence="9" id="KW-0742">SOS response</keyword>
<dbReference type="EMBL" id="PFAJ01000054">
    <property type="protein sequence ID" value="PIR96905.1"/>
    <property type="molecule type" value="Genomic_DNA"/>
</dbReference>
<reference evidence="13" key="1">
    <citation type="submission" date="2017-09" db="EMBL/GenBank/DDBJ databases">
        <title>Depth-based differentiation of microbial function through sediment-hosted aquifers and enrichment of novel symbionts in the deep terrestrial subsurface.</title>
        <authorList>
            <person name="Probst A.J."/>
            <person name="Ladd B."/>
            <person name="Jarett J.K."/>
            <person name="Geller-Mcgrath D.E."/>
            <person name="Sieber C.M.K."/>
            <person name="Emerson J.B."/>
            <person name="Anantharaman K."/>
            <person name="Thomas B.C."/>
            <person name="Malmstrom R."/>
            <person name="Stieglmeier M."/>
            <person name="Klingl A."/>
            <person name="Woyke T."/>
            <person name="Ryan C.M."/>
            <person name="Banfield J.F."/>
        </authorList>
    </citation>
    <scope>NUCLEOTIDE SEQUENCE [LARGE SCALE GENOMIC DNA]</scope>
</reference>
<evidence type="ECO:0000256" key="7">
    <source>
        <dbReference type="ARBA" id="ARBA00023163"/>
    </source>
</evidence>
<evidence type="ECO:0000256" key="8">
    <source>
        <dbReference type="ARBA" id="ARBA00023204"/>
    </source>
</evidence>
<dbReference type="PANTHER" id="PTHR33516:SF2">
    <property type="entry name" value="LEXA REPRESSOR-RELATED"/>
    <property type="match status" value="1"/>
</dbReference>
<dbReference type="InterPro" id="IPR036390">
    <property type="entry name" value="WH_DNA-bd_sf"/>
</dbReference>
<dbReference type="GO" id="GO:0006508">
    <property type="term" value="P:proteolysis"/>
    <property type="evidence" value="ECO:0007669"/>
    <property type="project" value="InterPro"/>
</dbReference>
<dbReference type="Gene3D" id="2.10.109.10">
    <property type="entry name" value="Umud Fragment, subunit A"/>
    <property type="match status" value="1"/>
</dbReference>
<dbReference type="CDD" id="cd06529">
    <property type="entry name" value="S24_LexA-like"/>
    <property type="match status" value="1"/>
</dbReference>
<dbReference type="Gene3D" id="1.10.10.10">
    <property type="entry name" value="Winged helix-like DNA-binding domain superfamily/Winged helix DNA-binding domain"/>
    <property type="match status" value="1"/>
</dbReference>
<dbReference type="InterPro" id="IPR015927">
    <property type="entry name" value="Peptidase_S24_S26A/B/C"/>
</dbReference>
<dbReference type="InterPro" id="IPR036286">
    <property type="entry name" value="LexA/Signal_pep-like_sf"/>
</dbReference>
<dbReference type="GO" id="GO:0006281">
    <property type="term" value="P:DNA repair"/>
    <property type="evidence" value="ECO:0007669"/>
    <property type="project" value="UniProtKB-KW"/>
</dbReference>
<evidence type="ECO:0000256" key="6">
    <source>
        <dbReference type="ARBA" id="ARBA00023125"/>
    </source>
</evidence>
<feature type="domain" description="Peptidase S24/S26A/S26B/S26C" evidence="10">
    <location>
        <begin position="88"/>
        <end position="215"/>
    </location>
</feature>
<organism evidence="12 13">
    <name type="scientific">Candidatus Doudnabacteria bacterium CG10_big_fil_rev_8_21_14_0_10_41_10</name>
    <dbReference type="NCBI Taxonomy" id="1974551"/>
    <lineage>
        <taxon>Bacteria</taxon>
        <taxon>Candidatus Doudnaibacteriota</taxon>
    </lineage>
</organism>
<dbReference type="GO" id="GO:0045892">
    <property type="term" value="P:negative regulation of DNA-templated transcription"/>
    <property type="evidence" value="ECO:0007669"/>
    <property type="project" value="InterPro"/>
</dbReference>
<evidence type="ECO:0000256" key="5">
    <source>
        <dbReference type="ARBA" id="ARBA00023015"/>
    </source>
</evidence>
<dbReference type="GO" id="GO:0006260">
    <property type="term" value="P:DNA replication"/>
    <property type="evidence" value="ECO:0007669"/>
    <property type="project" value="UniProtKB-KW"/>
</dbReference>
<dbReference type="InterPro" id="IPR050077">
    <property type="entry name" value="LexA_repressor"/>
</dbReference>
<dbReference type="GO" id="GO:0004252">
    <property type="term" value="F:serine-type endopeptidase activity"/>
    <property type="evidence" value="ECO:0007669"/>
    <property type="project" value="InterPro"/>
</dbReference>
<keyword evidence="6" id="KW-0238">DNA-binding</keyword>